<keyword evidence="1" id="KW-0597">Phosphoprotein</keyword>
<dbReference type="SUPFAM" id="SSF52172">
    <property type="entry name" value="CheY-like"/>
    <property type="match status" value="1"/>
</dbReference>
<evidence type="ECO:0000313" key="4">
    <source>
        <dbReference type="Proteomes" id="UP000280344"/>
    </source>
</evidence>
<dbReference type="Proteomes" id="UP000280344">
    <property type="component" value="Chromosome"/>
</dbReference>
<dbReference type="InterPro" id="IPR001789">
    <property type="entry name" value="Sig_transdc_resp-reg_receiver"/>
</dbReference>
<feature type="modified residue" description="4-aspartylphosphate" evidence="1">
    <location>
        <position position="75"/>
    </location>
</feature>
<dbReference type="PROSITE" id="PS50110">
    <property type="entry name" value="RESPONSE_REGULATORY"/>
    <property type="match status" value="1"/>
</dbReference>
<sequence>MSDLVRSQDAAVATTKATAKVMIYSDDRATRDEVRMTVGRRPGKGAPTIEWFEAATEFGIEDLLEKETFDLLIFDGEASKVGGMGLAKQLKDEVEACPPVLLLIARPQDEWLGRWSQAEEMTTFPINPRDIQQKVTKLLMGANAR</sequence>
<dbReference type="EMBL" id="CP034593">
    <property type="protein sequence ID" value="AZQ76357.1"/>
    <property type="molecule type" value="Genomic_DNA"/>
</dbReference>
<dbReference type="Gene3D" id="3.40.50.2300">
    <property type="match status" value="1"/>
</dbReference>
<keyword evidence="4" id="KW-1185">Reference proteome</keyword>
<dbReference type="GO" id="GO:0000160">
    <property type="term" value="P:phosphorelay signal transduction system"/>
    <property type="evidence" value="ECO:0007669"/>
    <property type="project" value="InterPro"/>
</dbReference>
<reference evidence="3 4" key="1">
    <citation type="submission" date="2018-12" db="EMBL/GenBank/DDBJ databases">
        <title>Complete genome sequence of Flaviflexus sp. H23T48.</title>
        <authorList>
            <person name="Bae J.-W."/>
            <person name="Lee J.-Y."/>
        </authorList>
    </citation>
    <scope>NUCLEOTIDE SEQUENCE [LARGE SCALE GENOMIC DNA]</scope>
    <source>
        <strain evidence="3 4">H23T48</strain>
    </source>
</reference>
<dbReference type="RefSeq" id="WP_126703165.1">
    <property type="nucleotide sequence ID" value="NZ_CP034593.1"/>
</dbReference>
<accession>A0A3Q9G2Y0</accession>
<dbReference type="AlphaFoldDB" id="A0A3Q9G2Y0"/>
<organism evidence="3 4">
    <name type="scientific">Flaviflexus ciconiae</name>
    <dbReference type="NCBI Taxonomy" id="2496867"/>
    <lineage>
        <taxon>Bacteria</taxon>
        <taxon>Bacillati</taxon>
        <taxon>Actinomycetota</taxon>
        <taxon>Actinomycetes</taxon>
        <taxon>Actinomycetales</taxon>
        <taxon>Actinomycetaceae</taxon>
        <taxon>Flaviflexus</taxon>
    </lineage>
</organism>
<evidence type="ECO:0000256" key="1">
    <source>
        <dbReference type="PROSITE-ProRule" id="PRU00169"/>
    </source>
</evidence>
<feature type="domain" description="Response regulatory" evidence="2">
    <location>
        <begin position="20"/>
        <end position="139"/>
    </location>
</feature>
<evidence type="ECO:0000259" key="2">
    <source>
        <dbReference type="PROSITE" id="PS50110"/>
    </source>
</evidence>
<evidence type="ECO:0000313" key="3">
    <source>
        <dbReference type="EMBL" id="AZQ76357.1"/>
    </source>
</evidence>
<name>A0A3Q9G2Y0_9ACTO</name>
<proteinExistence type="predicted"/>
<gene>
    <name evidence="3" type="ORF">EJ997_02385</name>
</gene>
<dbReference type="OrthoDB" id="3395459at2"/>
<dbReference type="KEGG" id="flh:EJ997_02385"/>
<dbReference type="InterPro" id="IPR011006">
    <property type="entry name" value="CheY-like_superfamily"/>
</dbReference>
<protein>
    <recommendedName>
        <fullName evidence="2">Response regulatory domain-containing protein</fullName>
    </recommendedName>
</protein>